<protein>
    <submittedName>
        <fullName evidence="4">Pentatricopeptide repeat-containing protein</fullName>
    </submittedName>
</protein>
<evidence type="ECO:0000256" key="3">
    <source>
        <dbReference type="SAM" id="MobiDB-lite"/>
    </source>
</evidence>
<evidence type="ECO:0000313" key="5">
    <source>
        <dbReference type="Proteomes" id="UP001180020"/>
    </source>
</evidence>
<dbReference type="InterPro" id="IPR002885">
    <property type="entry name" value="PPR_rpt"/>
</dbReference>
<reference evidence="4" key="1">
    <citation type="journal article" date="2023" name="Nat. Commun.">
        <title>Diploid and tetraploid genomes of Acorus and the evolution of monocots.</title>
        <authorList>
            <person name="Ma L."/>
            <person name="Liu K.W."/>
            <person name="Li Z."/>
            <person name="Hsiao Y.Y."/>
            <person name="Qi Y."/>
            <person name="Fu T."/>
            <person name="Tang G.D."/>
            <person name="Zhang D."/>
            <person name="Sun W.H."/>
            <person name="Liu D.K."/>
            <person name="Li Y."/>
            <person name="Chen G.Z."/>
            <person name="Liu X.D."/>
            <person name="Liao X.Y."/>
            <person name="Jiang Y.T."/>
            <person name="Yu X."/>
            <person name="Hao Y."/>
            <person name="Huang J."/>
            <person name="Zhao X.W."/>
            <person name="Ke S."/>
            <person name="Chen Y.Y."/>
            <person name="Wu W.L."/>
            <person name="Hsu J.L."/>
            <person name="Lin Y.F."/>
            <person name="Huang M.D."/>
            <person name="Li C.Y."/>
            <person name="Huang L."/>
            <person name="Wang Z.W."/>
            <person name="Zhao X."/>
            <person name="Zhong W.Y."/>
            <person name="Peng D.H."/>
            <person name="Ahmad S."/>
            <person name="Lan S."/>
            <person name="Zhang J.S."/>
            <person name="Tsai W.C."/>
            <person name="Van de Peer Y."/>
            <person name="Liu Z.J."/>
        </authorList>
    </citation>
    <scope>NUCLEOTIDE SEQUENCE</scope>
    <source>
        <strain evidence="4">CP</strain>
    </source>
</reference>
<evidence type="ECO:0000313" key="4">
    <source>
        <dbReference type="EMBL" id="KAK1310057.1"/>
    </source>
</evidence>
<sequence length="701" mass="79209">MEAKPLLLTTPSPPPPPPPTPPKPKHLHHPLLPSKPLKSIQNPPKPRKFPFNNAFPDSLPLHNRNPHSIHKDIQTFSRRNKLKEALTILDYLDKLGIPVNVTTFSSLLTACARSKSLAEGRQVHVHIQINGLEKNEFLMTKLVHMYSSCGSPDDARRVFDEIPNPGTVYPWNALLRGNVVMGGRRKNSETYSIFAEMRRLGVELNVYSFSCLIKSLAGSPAFKQGMKTHCLLIKNGFFGSSVLLGTSLIDMYFKCRKVRMACKVFDEISERDVVVWGAMIAGFAHNWLKREALVYFRLMRRDGFLPNSVILTTVLPVIGDLSERNLGREVHCYVIKHYRDQSRQVFVQSALIDMYCKCGDMISGRRVFYGSKVRNAVSWTALISGYALNGRLEHALRSVAWMQQEGVKLDVVCVVTVLPVCAEMRALRQGKEVHCYAIKNGFLPNMSVSTSLMMMYSNCGETRLSCRIFDGMEKRNIISWTAMIESYLKNGHFSDALNMFRSMQSSKHRPDSVTMARALSACGEVRALKLGKEIHAQILKRVFENIPFVSSAAVSMYGRCEEIEKARDAGNLFQQMEIEGYVPKRNTFESVLRFCERGGFADKALAVFDSMTRKHNLEASEENYDCIIGLLTRLNRVKEAQSLCPTLVLTDSQVVIVSKDTKITSYSSTLLDYKNGKPSIVHYLNKHFNAMDWGHLIFMSN</sequence>
<keyword evidence="1" id="KW-0677">Repeat</keyword>
<dbReference type="PANTHER" id="PTHR47926">
    <property type="entry name" value="PENTATRICOPEPTIDE REPEAT-CONTAINING PROTEIN"/>
    <property type="match status" value="1"/>
</dbReference>
<dbReference type="Proteomes" id="UP001180020">
    <property type="component" value="Unassembled WGS sequence"/>
</dbReference>
<dbReference type="GO" id="GO:0009451">
    <property type="term" value="P:RNA modification"/>
    <property type="evidence" value="ECO:0007669"/>
    <property type="project" value="InterPro"/>
</dbReference>
<dbReference type="Pfam" id="PF13041">
    <property type="entry name" value="PPR_2"/>
    <property type="match status" value="1"/>
</dbReference>
<evidence type="ECO:0000256" key="2">
    <source>
        <dbReference type="PROSITE-ProRule" id="PRU00708"/>
    </source>
</evidence>
<proteinExistence type="predicted"/>
<dbReference type="Pfam" id="PF01535">
    <property type="entry name" value="PPR"/>
    <property type="match status" value="5"/>
</dbReference>
<dbReference type="FunFam" id="1.25.40.10:FF:001058">
    <property type="entry name" value="Pentatricopeptide repeat-containing protein chloroplastic"/>
    <property type="match status" value="1"/>
</dbReference>
<dbReference type="PROSITE" id="PS51375">
    <property type="entry name" value="PPR"/>
    <property type="match status" value="3"/>
</dbReference>
<name>A0AAV9EDG1_ACOCL</name>
<feature type="repeat" description="PPR" evidence="2">
    <location>
        <begin position="272"/>
        <end position="306"/>
    </location>
</feature>
<reference evidence="4" key="2">
    <citation type="submission" date="2023-06" db="EMBL/GenBank/DDBJ databases">
        <authorList>
            <person name="Ma L."/>
            <person name="Liu K.-W."/>
            <person name="Li Z."/>
            <person name="Hsiao Y.-Y."/>
            <person name="Qi Y."/>
            <person name="Fu T."/>
            <person name="Tang G."/>
            <person name="Zhang D."/>
            <person name="Sun W.-H."/>
            <person name="Liu D.-K."/>
            <person name="Li Y."/>
            <person name="Chen G.-Z."/>
            <person name="Liu X.-D."/>
            <person name="Liao X.-Y."/>
            <person name="Jiang Y.-T."/>
            <person name="Yu X."/>
            <person name="Hao Y."/>
            <person name="Huang J."/>
            <person name="Zhao X.-W."/>
            <person name="Ke S."/>
            <person name="Chen Y.-Y."/>
            <person name="Wu W.-L."/>
            <person name="Hsu J.-L."/>
            <person name="Lin Y.-F."/>
            <person name="Huang M.-D."/>
            <person name="Li C.-Y."/>
            <person name="Huang L."/>
            <person name="Wang Z.-W."/>
            <person name="Zhao X."/>
            <person name="Zhong W.-Y."/>
            <person name="Peng D.-H."/>
            <person name="Ahmad S."/>
            <person name="Lan S."/>
            <person name="Zhang J.-S."/>
            <person name="Tsai W.-C."/>
            <person name="Van De Peer Y."/>
            <person name="Liu Z.-J."/>
        </authorList>
    </citation>
    <scope>NUCLEOTIDE SEQUENCE</scope>
    <source>
        <strain evidence="4">CP</strain>
        <tissue evidence="4">Leaves</tissue>
    </source>
</reference>
<feature type="compositionally biased region" description="Low complexity" evidence="3">
    <location>
        <begin position="1"/>
        <end position="10"/>
    </location>
</feature>
<dbReference type="FunFam" id="1.25.40.10:FF:000073">
    <property type="entry name" value="Pentatricopeptide repeat-containing protein chloroplastic"/>
    <property type="match status" value="1"/>
</dbReference>
<dbReference type="EMBL" id="JAUJYO010000008">
    <property type="protein sequence ID" value="KAK1310057.1"/>
    <property type="molecule type" value="Genomic_DNA"/>
</dbReference>
<keyword evidence="5" id="KW-1185">Reference proteome</keyword>
<feature type="region of interest" description="Disordered" evidence="3">
    <location>
        <begin position="1"/>
        <end position="67"/>
    </location>
</feature>
<dbReference type="PANTHER" id="PTHR47926:SF354">
    <property type="entry name" value="REPEAT (PPR-LIKE) SUPERFAMILY PROTEIN, PUTATIVE-RELATED"/>
    <property type="match status" value="1"/>
</dbReference>
<feature type="repeat" description="PPR" evidence="2">
    <location>
        <begin position="375"/>
        <end position="409"/>
    </location>
</feature>
<accession>A0AAV9EDG1</accession>
<evidence type="ECO:0000256" key="1">
    <source>
        <dbReference type="ARBA" id="ARBA00022737"/>
    </source>
</evidence>
<dbReference type="FunFam" id="1.25.40.10:FF:000285">
    <property type="entry name" value="Pentatricopeptide repeat-containing protein, chloroplastic"/>
    <property type="match status" value="1"/>
</dbReference>
<dbReference type="AlphaFoldDB" id="A0AAV9EDG1"/>
<dbReference type="GO" id="GO:0003723">
    <property type="term" value="F:RNA binding"/>
    <property type="evidence" value="ECO:0007669"/>
    <property type="project" value="InterPro"/>
</dbReference>
<organism evidence="4 5">
    <name type="scientific">Acorus calamus</name>
    <name type="common">Sweet flag</name>
    <dbReference type="NCBI Taxonomy" id="4465"/>
    <lineage>
        <taxon>Eukaryota</taxon>
        <taxon>Viridiplantae</taxon>
        <taxon>Streptophyta</taxon>
        <taxon>Embryophyta</taxon>
        <taxon>Tracheophyta</taxon>
        <taxon>Spermatophyta</taxon>
        <taxon>Magnoliopsida</taxon>
        <taxon>Liliopsida</taxon>
        <taxon>Acoraceae</taxon>
        <taxon>Acorus</taxon>
    </lineage>
</organism>
<gene>
    <name evidence="4" type="primary">PCMP-A3</name>
    <name evidence="4" type="ORF">QJS10_CPA08g00888</name>
</gene>
<dbReference type="InterPro" id="IPR046960">
    <property type="entry name" value="PPR_At4g14850-like_plant"/>
</dbReference>
<comment type="caution">
    <text evidence="4">The sequence shown here is derived from an EMBL/GenBank/DDBJ whole genome shotgun (WGS) entry which is preliminary data.</text>
</comment>
<dbReference type="Gene3D" id="1.25.40.10">
    <property type="entry name" value="Tetratricopeptide repeat domain"/>
    <property type="match status" value="5"/>
</dbReference>
<feature type="compositionally biased region" description="Pro residues" evidence="3">
    <location>
        <begin position="11"/>
        <end position="22"/>
    </location>
</feature>
<feature type="repeat" description="PPR" evidence="2">
    <location>
        <begin position="476"/>
        <end position="510"/>
    </location>
</feature>
<dbReference type="NCBIfam" id="TIGR00756">
    <property type="entry name" value="PPR"/>
    <property type="match status" value="2"/>
</dbReference>
<feature type="compositionally biased region" description="Low complexity" evidence="3">
    <location>
        <begin position="30"/>
        <end position="39"/>
    </location>
</feature>
<dbReference type="InterPro" id="IPR011990">
    <property type="entry name" value="TPR-like_helical_dom_sf"/>
</dbReference>